<keyword evidence="3" id="KW-1185">Reference proteome</keyword>
<dbReference type="EMBL" id="SDMP01000015">
    <property type="protein sequence ID" value="RYR09055.1"/>
    <property type="molecule type" value="Genomic_DNA"/>
</dbReference>
<comment type="caution">
    <text evidence="2">The sequence shown here is derived from an EMBL/GenBank/DDBJ whole genome shotgun (WGS) entry which is preliminary data.</text>
</comment>
<keyword evidence="1" id="KW-0479">Metal-binding</keyword>
<dbReference type="Proteomes" id="UP000289738">
    <property type="component" value="Chromosome B05"/>
</dbReference>
<dbReference type="GO" id="GO:0005634">
    <property type="term" value="C:nucleus"/>
    <property type="evidence" value="ECO:0007669"/>
    <property type="project" value="UniProtKB-SubCell"/>
</dbReference>
<evidence type="ECO:0000313" key="3">
    <source>
        <dbReference type="Proteomes" id="UP000289738"/>
    </source>
</evidence>
<name>A0A444Z4F5_ARAHY</name>
<dbReference type="GO" id="GO:0006355">
    <property type="term" value="P:regulation of DNA-templated transcription"/>
    <property type="evidence" value="ECO:0007669"/>
    <property type="project" value="UniProtKB-UniRule"/>
</dbReference>
<proteinExistence type="inferred from homology"/>
<protein>
    <recommendedName>
        <fullName evidence="1">Protein FAR1-RELATED SEQUENCE</fullName>
    </recommendedName>
</protein>
<reference evidence="2 3" key="1">
    <citation type="submission" date="2019-01" db="EMBL/GenBank/DDBJ databases">
        <title>Sequencing of cultivated peanut Arachis hypogaea provides insights into genome evolution and oil improvement.</title>
        <authorList>
            <person name="Chen X."/>
        </authorList>
    </citation>
    <scope>NUCLEOTIDE SEQUENCE [LARGE SCALE GENOMIC DNA]</scope>
    <source>
        <strain evidence="3">cv. Fuhuasheng</strain>
        <tissue evidence="2">Leaves</tissue>
    </source>
</reference>
<keyword evidence="1" id="KW-0862">Zinc</keyword>
<dbReference type="PANTHER" id="PTHR31669:SF283">
    <property type="entry name" value="PROTEIN FAR1-RELATED SEQUENCE"/>
    <property type="match status" value="1"/>
</dbReference>
<keyword evidence="1" id="KW-0539">Nucleus</keyword>
<dbReference type="PANTHER" id="PTHR31669">
    <property type="entry name" value="PROTEIN FAR1-RELATED SEQUENCE 10-RELATED"/>
    <property type="match status" value="1"/>
</dbReference>
<evidence type="ECO:0000313" key="2">
    <source>
        <dbReference type="EMBL" id="RYR09055.1"/>
    </source>
</evidence>
<evidence type="ECO:0000256" key="1">
    <source>
        <dbReference type="RuleBase" id="RU367018"/>
    </source>
</evidence>
<dbReference type="AlphaFoldDB" id="A0A444Z4F5"/>
<organism evidence="2 3">
    <name type="scientific">Arachis hypogaea</name>
    <name type="common">Peanut</name>
    <dbReference type="NCBI Taxonomy" id="3818"/>
    <lineage>
        <taxon>Eukaryota</taxon>
        <taxon>Viridiplantae</taxon>
        <taxon>Streptophyta</taxon>
        <taxon>Embryophyta</taxon>
        <taxon>Tracheophyta</taxon>
        <taxon>Spermatophyta</taxon>
        <taxon>Magnoliopsida</taxon>
        <taxon>eudicotyledons</taxon>
        <taxon>Gunneridae</taxon>
        <taxon>Pentapetalae</taxon>
        <taxon>rosids</taxon>
        <taxon>fabids</taxon>
        <taxon>Fabales</taxon>
        <taxon>Fabaceae</taxon>
        <taxon>Papilionoideae</taxon>
        <taxon>50 kb inversion clade</taxon>
        <taxon>dalbergioids sensu lato</taxon>
        <taxon>Dalbergieae</taxon>
        <taxon>Pterocarpus clade</taxon>
        <taxon>Arachis</taxon>
    </lineage>
</organism>
<gene>
    <name evidence="2" type="ORF">Ahy_B05g077084</name>
</gene>
<keyword evidence="1" id="KW-0863">Zinc-finger</keyword>
<accession>A0A444Z4F5</accession>
<dbReference type="InterPro" id="IPR031052">
    <property type="entry name" value="FHY3/FAR1"/>
</dbReference>
<comment type="function">
    <text evidence="1">Putative transcription activator involved in regulating light control of development.</text>
</comment>
<comment type="similarity">
    <text evidence="1">Belongs to the FHY3/FAR1 family.</text>
</comment>
<comment type="subcellular location">
    <subcellularLocation>
        <location evidence="1">Nucleus</location>
    </subcellularLocation>
</comment>
<dbReference type="GO" id="GO:0008270">
    <property type="term" value="F:zinc ion binding"/>
    <property type="evidence" value="ECO:0007669"/>
    <property type="project" value="UniProtKB-UniRule"/>
</dbReference>
<sequence length="296" mass="35544">MTLYLYSKTFRDQLVNDNADNAVVLLSQCINTEIFVNLLLGCYDKYCFGISETIFGSKFLKSSYEIMFEQMIPSKLNGQKRHEKIEHELSYVVWNSFTKESFDRNWNDFLMMYGVGDNKYFLIFSKLFEVRHLWISVYLDHHFWAKIRSTQRSESMHAFFNKFITHNSSLIQFVIQYDNCLGSREQRENRMLQIFIPSYRHVYTHEKFRKVQEQFREKVNCIIRSTQSALGYMVSNSTFNKFVVTYDTISSEVKMSPRYILERLSKNVKRRYTHIKSSHDELLLEPRSMRFDDLLF</sequence>